<dbReference type="InterPro" id="IPR050229">
    <property type="entry name" value="GlpE_sulfurtransferase"/>
</dbReference>
<dbReference type="PANTHER" id="PTHR43031">
    <property type="entry name" value="FAD-DEPENDENT OXIDOREDUCTASE"/>
    <property type="match status" value="1"/>
</dbReference>
<proteinExistence type="predicted"/>
<sequence>MIAFFRNLVSGLQGPPSLSPQEAQALVTSGAVLLDVRSAAERKALSIPGSTHIPLGDLPARLTTLPKGRIIVCQCASGARSAQATRLLTDAGLDARNLGGGITAWRGAGLPTR</sequence>
<feature type="domain" description="Rhodanese" evidence="1">
    <location>
        <begin position="27"/>
        <end position="113"/>
    </location>
</feature>
<evidence type="ECO:0000313" key="2">
    <source>
        <dbReference type="EMBL" id="MFC3832483.1"/>
    </source>
</evidence>
<dbReference type="SUPFAM" id="SSF52821">
    <property type="entry name" value="Rhodanese/Cell cycle control phosphatase"/>
    <property type="match status" value="1"/>
</dbReference>
<evidence type="ECO:0000313" key="3">
    <source>
        <dbReference type="Proteomes" id="UP001595803"/>
    </source>
</evidence>
<dbReference type="InterPro" id="IPR036873">
    <property type="entry name" value="Rhodanese-like_dom_sf"/>
</dbReference>
<organism evidence="2 3">
    <name type="scientific">Deinococcus rufus</name>
    <dbReference type="NCBI Taxonomy" id="2136097"/>
    <lineage>
        <taxon>Bacteria</taxon>
        <taxon>Thermotogati</taxon>
        <taxon>Deinococcota</taxon>
        <taxon>Deinococci</taxon>
        <taxon>Deinococcales</taxon>
        <taxon>Deinococcaceae</taxon>
        <taxon>Deinococcus</taxon>
    </lineage>
</organism>
<gene>
    <name evidence="2" type="ORF">ACFOSB_06390</name>
</gene>
<comment type="caution">
    <text evidence="2">The sequence shown here is derived from an EMBL/GenBank/DDBJ whole genome shotgun (WGS) entry which is preliminary data.</text>
</comment>
<reference evidence="3" key="1">
    <citation type="journal article" date="2019" name="Int. J. Syst. Evol. Microbiol.">
        <title>The Global Catalogue of Microorganisms (GCM) 10K type strain sequencing project: providing services to taxonomists for standard genome sequencing and annotation.</title>
        <authorList>
            <consortium name="The Broad Institute Genomics Platform"/>
            <consortium name="The Broad Institute Genome Sequencing Center for Infectious Disease"/>
            <person name="Wu L."/>
            <person name="Ma J."/>
        </authorList>
    </citation>
    <scope>NUCLEOTIDE SEQUENCE [LARGE SCALE GENOMIC DNA]</scope>
    <source>
        <strain evidence="3">CCTCC AB 2017081</strain>
    </source>
</reference>
<dbReference type="Proteomes" id="UP001595803">
    <property type="component" value="Unassembled WGS sequence"/>
</dbReference>
<evidence type="ECO:0000259" key="1">
    <source>
        <dbReference type="PROSITE" id="PS50206"/>
    </source>
</evidence>
<name>A0ABV7Z846_9DEIO</name>
<dbReference type="CDD" id="cd00158">
    <property type="entry name" value="RHOD"/>
    <property type="match status" value="1"/>
</dbReference>
<dbReference type="PROSITE" id="PS50206">
    <property type="entry name" value="RHODANESE_3"/>
    <property type="match status" value="1"/>
</dbReference>
<accession>A0ABV7Z846</accession>
<keyword evidence="3" id="KW-1185">Reference proteome</keyword>
<dbReference type="RefSeq" id="WP_295822495.1">
    <property type="nucleotide sequence ID" value="NZ_JBHRZG010000006.1"/>
</dbReference>
<dbReference type="Gene3D" id="3.40.250.10">
    <property type="entry name" value="Rhodanese-like domain"/>
    <property type="match status" value="1"/>
</dbReference>
<dbReference type="Pfam" id="PF00581">
    <property type="entry name" value="Rhodanese"/>
    <property type="match status" value="1"/>
</dbReference>
<protein>
    <submittedName>
        <fullName evidence="2">Rhodanese-like domain-containing protein</fullName>
    </submittedName>
</protein>
<dbReference type="PANTHER" id="PTHR43031:SF1">
    <property type="entry name" value="PYRIDINE NUCLEOTIDE-DISULPHIDE OXIDOREDUCTASE"/>
    <property type="match status" value="1"/>
</dbReference>
<dbReference type="SMART" id="SM00450">
    <property type="entry name" value="RHOD"/>
    <property type="match status" value="1"/>
</dbReference>
<dbReference type="EMBL" id="JBHRZG010000006">
    <property type="protein sequence ID" value="MFC3832483.1"/>
    <property type="molecule type" value="Genomic_DNA"/>
</dbReference>
<dbReference type="InterPro" id="IPR001763">
    <property type="entry name" value="Rhodanese-like_dom"/>
</dbReference>